<keyword evidence="4" id="KW-1185">Reference proteome</keyword>
<dbReference type="GeneID" id="96662580"/>
<feature type="signal peptide" evidence="1">
    <location>
        <begin position="1"/>
        <end position="22"/>
    </location>
</feature>
<reference evidence="3 5" key="2">
    <citation type="submission" date="2015-03" db="EMBL/GenBank/DDBJ databases">
        <authorList>
            <person name="Murphy D."/>
        </authorList>
    </citation>
    <scope>NUCLEOTIDE SEQUENCE [LARGE SCALE GENOMIC DNA]</scope>
    <source>
        <strain evidence="3 5">Y233</strain>
    </source>
</reference>
<name>A0A0T9RT32_9GAMM</name>
<dbReference type="Proteomes" id="UP000038204">
    <property type="component" value="Unassembled WGS sequence"/>
</dbReference>
<proteinExistence type="predicted"/>
<accession>A0A0T9RT32</accession>
<reference evidence="2 4" key="1">
    <citation type="journal article" date="2014" name="Genome Announc.">
        <title>Genome Sequence of Yersinia similis Y228T, a Member of the Yersinia pseudotuberculosis Complex.</title>
        <authorList>
            <person name="Sprague L.D."/>
            <person name="Neubauer H."/>
        </authorList>
    </citation>
    <scope>NUCLEOTIDE SEQUENCE [LARGE SCALE GENOMIC DNA]</scope>
    <source>
        <strain evidence="2 4">228</strain>
    </source>
</reference>
<evidence type="ECO:0000256" key="1">
    <source>
        <dbReference type="SAM" id="SignalP"/>
    </source>
</evidence>
<protein>
    <submittedName>
        <fullName evidence="2">Conjugal transfer protein</fullName>
    </submittedName>
    <submittedName>
        <fullName evidence="3">Integrating conjugative element protein, PFL_4695 family</fullName>
    </submittedName>
</protein>
<keyword evidence="1" id="KW-0732">Signal</keyword>
<gene>
    <name evidence="2" type="ORF">BF17_02650</name>
    <name evidence="3" type="ORF">ERS008667_04423</name>
</gene>
<dbReference type="PATRIC" id="fig|367190.3.peg.466"/>
<dbReference type="Pfam" id="PF11072">
    <property type="entry name" value="DUF2859"/>
    <property type="match status" value="1"/>
</dbReference>
<dbReference type="EMBL" id="CQBK01000094">
    <property type="protein sequence ID" value="CNI82678.1"/>
    <property type="molecule type" value="Genomic_DNA"/>
</dbReference>
<sequence length="173" mass="18411">MKLLFTALLMMSAILISPINYAALTVVGDLGGESAEPYLDAVSTQPNEFSPAEKWVLPSPPTSISIAAALPVHTPELTPGAVSARTLNLPGIPPIFIVGDDELSRQWLALHANKLQRIGATGFVVNVTSLSRLQSLNALVPEVEMAPVSGSDLAHRLQLTHYPLLITDKGLTQ</sequence>
<evidence type="ECO:0000313" key="4">
    <source>
        <dbReference type="Proteomes" id="UP000019439"/>
    </source>
</evidence>
<organism evidence="3 5">
    <name type="scientific">Yersinia similis</name>
    <dbReference type="NCBI Taxonomy" id="367190"/>
    <lineage>
        <taxon>Bacteria</taxon>
        <taxon>Pseudomonadati</taxon>
        <taxon>Pseudomonadota</taxon>
        <taxon>Gammaproteobacteria</taxon>
        <taxon>Enterobacterales</taxon>
        <taxon>Yersiniaceae</taxon>
        <taxon>Yersinia</taxon>
    </lineage>
</organism>
<dbReference type="AlphaFoldDB" id="A0A0T9RT32"/>
<dbReference type="KEGG" id="ysi:BF17_02650"/>
<evidence type="ECO:0000313" key="5">
    <source>
        <dbReference type="Proteomes" id="UP000038204"/>
    </source>
</evidence>
<dbReference type="Proteomes" id="UP000019439">
    <property type="component" value="Chromosome"/>
</dbReference>
<dbReference type="EMBL" id="CP007230">
    <property type="protein sequence ID" value="AHK18384.1"/>
    <property type="molecule type" value="Genomic_DNA"/>
</dbReference>
<feature type="chain" id="PRO_5006696336" evidence="1">
    <location>
        <begin position="23"/>
        <end position="173"/>
    </location>
</feature>
<dbReference type="RefSeq" id="WP_025381178.1">
    <property type="nucleotide sequence ID" value="NZ_CABIHV010000327.1"/>
</dbReference>
<evidence type="ECO:0000313" key="3">
    <source>
        <dbReference type="EMBL" id="CNI82678.1"/>
    </source>
</evidence>
<dbReference type="InterPro" id="IPR021300">
    <property type="entry name" value="Integr_conj_element_PFL4695"/>
</dbReference>
<dbReference type="NCBIfam" id="TIGR03765">
    <property type="entry name" value="ICE_PFL_4695"/>
    <property type="match status" value="1"/>
</dbReference>
<evidence type="ECO:0000313" key="2">
    <source>
        <dbReference type="EMBL" id="AHK18384.1"/>
    </source>
</evidence>